<reference evidence="1" key="1">
    <citation type="journal article" date="2020" name="Sci. Rep.">
        <title>A novel Asfarvirus-like virus identified as a potential cause of mass mortality of abalone.</title>
        <authorList>
            <person name="Matsuyama T."/>
            <person name="Takano T."/>
            <person name="Nishiki I."/>
            <person name="Fujiwara A."/>
            <person name="Kiryu I."/>
            <person name="Inada M."/>
            <person name="Sakai T."/>
            <person name="Terashima S."/>
            <person name="Matsuura Y."/>
            <person name="Isowa K."/>
            <person name="Nakayasu C."/>
        </authorList>
    </citation>
    <scope>NUCLEOTIDE SEQUENCE</scope>
</reference>
<organism evidence="1">
    <name type="scientific">Abalone asfa-like virus</name>
    <dbReference type="NCBI Taxonomy" id="2839893"/>
    <lineage>
        <taxon>Viruses</taxon>
        <taxon>Varidnaviria</taxon>
        <taxon>Bamfordvirae</taxon>
        <taxon>Nucleocytoviricota</taxon>
        <taxon>Pokkesviricetes</taxon>
        <taxon>Asfuvirales</taxon>
        <taxon>Asfarviridae</taxon>
    </lineage>
</organism>
<protein>
    <submittedName>
        <fullName evidence="1">Uncharacterized protein</fullName>
    </submittedName>
</protein>
<name>A0A5K7XY70_9VIRU</name>
<evidence type="ECO:0000313" key="1">
    <source>
        <dbReference type="EMBL" id="BBO54106.1"/>
    </source>
</evidence>
<accession>A0A5K7XY70</accession>
<sequence length="141" mass="16809">MGRLYKIFHSPPKTRRQLYLYDLRRLVKIRKKAAKELNACYTFQKFAALFIPLVNKIYDVHDRTVLQNLWLRDDCPSIGQTKIAVITSFAKFDFYEIDYSVFPNEICGINIKDLSESSRYDWRINPLLIKQFKLLQIVRNN</sequence>
<dbReference type="EMBL" id="LC506465">
    <property type="protein sequence ID" value="BBO54106.1"/>
    <property type="molecule type" value="Genomic_DNA"/>
</dbReference>
<proteinExistence type="predicted"/>